<evidence type="ECO:0000313" key="17">
    <source>
        <dbReference type="EMBL" id="VUG17128.1"/>
    </source>
</evidence>
<reference evidence="17 18" key="1">
    <citation type="submission" date="2019-07" db="EMBL/GenBank/DDBJ databases">
        <authorList>
            <person name="Friedrich A."/>
            <person name="Schacherer J."/>
        </authorList>
    </citation>
    <scope>NUCLEOTIDE SEQUENCE [LARGE SCALE GENOMIC DNA]</scope>
</reference>
<keyword evidence="7" id="KW-0560">Oxidoreductase</keyword>
<dbReference type="FunFam" id="3.40.50.720:FF:000255">
    <property type="entry name" value="Methylenetetrahydrofolate dehydrogenase"/>
    <property type="match status" value="1"/>
</dbReference>
<name>A0A7D9GZY0_DEKBR</name>
<gene>
    <name evidence="17" type="primary">MTD1</name>
    <name evidence="17" type="ORF">DEBR0S1_33826G</name>
    <name evidence="16" type="ORF">HII12_004698</name>
</gene>
<feature type="domain" description="Tetrahydrofolate dehydrogenase/cyclohydrolase catalytic" evidence="14">
    <location>
        <begin position="59"/>
        <end position="165"/>
    </location>
</feature>
<comment type="subunit">
    <text evidence="3">Homodimer.</text>
</comment>
<evidence type="ECO:0000313" key="18">
    <source>
        <dbReference type="Proteomes" id="UP000478008"/>
    </source>
</evidence>
<organism evidence="17 18">
    <name type="scientific">Dekkera bruxellensis</name>
    <name type="common">Brettanomyces custersii</name>
    <dbReference type="NCBI Taxonomy" id="5007"/>
    <lineage>
        <taxon>Eukaryota</taxon>
        <taxon>Fungi</taxon>
        <taxon>Dikarya</taxon>
        <taxon>Ascomycota</taxon>
        <taxon>Saccharomycotina</taxon>
        <taxon>Pichiomycetes</taxon>
        <taxon>Pichiales</taxon>
        <taxon>Pichiaceae</taxon>
        <taxon>Brettanomyces</taxon>
    </lineage>
</organism>
<dbReference type="InterPro" id="IPR000672">
    <property type="entry name" value="THF_DH/CycHdrlase"/>
</dbReference>
<keyword evidence="4" id="KW-0963">Cytoplasm</keyword>
<comment type="subcellular location">
    <subcellularLocation>
        <location evidence="2">Cytoplasm</location>
    </subcellularLocation>
    <subcellularLocation>
        <location evidence="1">Nucleus</location>
    </subcellularLocation>
</comment>
<evidence type="ECO:0000256" key="1">
    <source>
        <dbReference type="ARBA" id="ARBA00004123"/>
    </source>
</evidence>
<dbReference type="Pfam" id="PF02882">
    <property type="entry name" value="THF_DHG_CYH_C"/>
    <property type="match status" value="1"/>
</dbReference>
<dbReference type="FunFam" id="3.40.50.10860:FF:000012">
    <property type="entry name" value="Methylenetetrahydrofolate dehydrogenase [NAD(+)]"/>
    <property type="match status" value="1"/>
</dbReference>
<dbReference type="EMBL" id="JABCYN010000043">
    <property type="protein sequence ID" value="KAF6007178.1"/>
    <property type="molecule type" value="Genomic_DNA"/>
</dbReference>
<evidence type="ECO:0000256" key="9">
    <source>
        <dbReference type="ARBA" id="ARBA00023242"/>
    </source>
</evidence>
<dbReference type="SUPFAM" id="SSF51735">
    <property type="entry name" value="NAD(P)-binding Rossmann-fold domains"/>
    <property type="match status" value="1"/>
</dbReference>
<dbReference type="SUPFAM" id="SSF53223">
    <property type="entry name" value="Aminoacid dehydrogenase-like, N-terminal domain"/>
    <property type="match status" value="1"/>
</dbReference>
<evidence type="ECO:0000256" key="12">
    <source>
        <dbReference type="ARBA" id="ARBA00066980"/>
    </source>
</evidence>
<dbReference type="GO" id="GO:0005634">
    <property type="term" value="C:nucleus"/>
    <property type="evidence" value="ECO:0007669"/>
    <property type="project" value="UniProtKB-SubCell"/>
</dbReference>
<feature type="domain" description="Tetrahydrofolate dehydrogenase/cyclohydrolase NAD(P)-binding" evidence="15">
    <location>
        <begin position="193"/>
        <end position="254"/>
    </location>
</feature>
<dbReference type="PANTHER" id="PTHR48099">
    <property type="entry name" value="C-1-TETRAHYDROFOLATE SYNTHASE, CYTOPLASMIC-RELATED"/>
    <property type="match status" value="1"/>
</dbReference>
<evidence type="ECO:0000259" key="15">
    <source>
        <dbReference type="Pfam" id="PF02882"/>
    </source>
</evidence>
<sequence length="378" mass="42454">MFRRYLFKSCTSTLLAGIKSSKAGNIVKSSSALNSALRRFSVMSTQQQSMATPCKVVPASKIAQKYLKDVEQLTSKLDKPLTLVGLLANDDPAAKLYANWTGKTASKLGFNYKLVEIPQKDQLEEEIYQANRDDNVDGMIVYFPVFGDRQDQYLQQCVSIDKDVEGLNFQYISNMYHNVRFLDSDHKKKSILPCTPLAVVKILEYLGVYNNLLDYGDRLYGKTVTIINRSEIVGRPLAALLANDGATVYSVDINDIQIYERGDGLRLKQHQVKECTKSLEECAKSSDIIITGVPSKDYKFPTEYIKRGAVLVNFSSEKNFDGEAVKQVASMYVPMIGKVTIAMLLRNLLRLRINKYGSLEKPSEAKNDDNGEEEKSEN</sequence>
<dbReference type="GO" id="GO:0009113">
    <property type="term" value="P:purine nucleobase biosynthetic process"/>
    <property type="evidence" value="ECO:0007669"/>
    <property type="project" value="TreeGrafter"/>
</dbReference>
<dbReference type="Pfam" id="PF00763">
    <property type="entry name" value="THF_DHG_CYH"/>
    <property type="match status" value="1"/>
</dbReference>
<dbReference type="InterPro" id="IPR046346">
    <property type="entry name" value="Aminoacid_DH-like_N_sf"/>
</dbReference>
<evidence type="ECO:0000256" key="13">
    <source>
        <dbReference type="ARBA" id="ARBA00074830"/>
    </source>
</evidence>
<dbReference type="InterPro" id="IPR020630">
    <property type="entry name" value="THF_DH/CycHdrlase_cat_dom"/>
</dbReference>
<evidence type="ECO:0000256" key="2">
    <source>
        <dbReference type="ARBA" id="ARBA00004496"/>
    </source>
</evidence>
<dbReference type="Proteomes" id="UP000478008">
    <property type="component" value="Unassembled WGS sequence"/>
</dbReference>
<evidence type="ECO:0000313" key="16">
    <source>
        <dbReference type="EMBL" id="KAF6007178.1"/>
    </source>
</evidence>
<evidence type="ECO:0000256" key="11">
    <source>
        <dbReference type="ARBA" id="ARBA00061364"/>
    </source>
</evidence>
<reference evidence="16 19" key="2">
    <citation type="journal article" date="2020" name="Appl. Microbiol. Biotechnol.">
        <title>Targeted gene deletion in Brettanomyces bruxellensis with an expression-free CRISPR-Cas9 system.</title>
        <authorList>
            <person name="Varela C."/>
            <person name="Bartel C."/>
            <person name="Onetto C."/>
            <person name="Borneman A."/>
        </authorList>
    </citation>
    <scope>NUCLEOTIDE SEQUENCE [LARGE SCALE GENOMIC DNA]</scope>
    <source>
        <strain evidence="16 19">AWRI1613</strain>
    </source>
</reference>
<dbReference type="InterPro" id="IPR020631">
    <property type="entry name" value="THF_DH/CycHdrlase_NAD-bd_dom"/>
</dbReference>
<keyword evidence="9" id="KW-0539">Nucleus</keyword>
<dbReference type="Gene3D" id="3.40.50.10860">
    <property type="entry name" value="Leucine Dehydrogenase, chain A, domain 1"/>
    <property type="match status" value="1"/>
</dbReference>
<evidence type="ECO:0000256" key="7">
    <source>
        <dbReference type="ARBA" id="ARBA00023002"/>
    </source>
</evidence>
<dbReference type="EC" id="1.5.1.15" evidence="12"/>
<dbReference type="GO" id="GO:0004488">
    <property type="term" value="F:methylenetetrahydrofolate dehydrogenase (NADP+) activity"/>
    <property type="evidence" value="ECO:0007669"/>
    <property type="project" value="InterPro"/>
</dbReference>
<dbReference type="GO" id="GO:0006730">
    <property type="term" value="P:one-carbon metabolic process"/>
    <property type="evidence" value="ECO:0007669"/>
    <property type="project" value="UniProtKB-KW"/>
</dbReference>
<dbReference type="Proteomes" id="UP000568158">
    <property type="component" value="Unassembled WGS sequence"/>
</dbReference>
<protein>
    <recommendedName>
        <fullName evidence="13">Methylenetetrahydrofolate dehydrogenase [NAD(+)]</fullName>
        <ecNumber evidence="12">1.5.1.15</ecNumber>
    </recommendedName>
</protein>
<accession>A0A7D9GZY0</accession>
<dbReference type="InterPro" id="IPR035812">
    <property type="entry name" value="m-THF_DH_NAD-bd"/>
</dbReference>
<comment type="function">
    <text evidence="10">Catalyzes oxidation of cytoplasmic one-carbon units for purine biosynthesis.</text>
</comment>
<dbReference type="GO" id="GO:0005829">
    <property type="term" value="C:cytosol"/>
    <property type="evidence" value="ECO:0007669"/>
    <property type="project" value="TreeGrafter"/>
</dbReference>
<proteinExistence type="inferred from homology"/>
<evidence type="ECO:0000313" key="19">
    <source>
        <dbReference type="Proteomes" id="UP000568158"/>
    </source>
</evidence>
<dbReference type="GO" id="GO:0004487">
    <property type="term" value="F:methylenetetrahydrofolate dehydrogenase (NAD+) activity"/>
    <property type="evidence" value="ECO:0007669"/>
    <property type="project" value="UniProtKB-EC"/>
</dbReference>
<evidence type="ECO:0000256" key="8">
    <source>
        <dbReference type="ARBA" id="ARBA00023027"/>
    </source>
</evidence>
<dbReference type="Gene3D" id="3.40.50.720">
    <property type="entry name" value="NAD(P)-binding Rossmann-like Domain"/>
    <property type="match status" value="1"/>
</dbReference>
<dbReference type="InterPro" id="IPR036291">
    <property type="entry name" value="NAD(P)-bd_dom_sf"/>
</dbReference>
<evidence type="ECO:0000259" key="14">
    <source>
        <dbReference type="Pfam" id="PF00763"/>
    </source>
</evidence>
<keyword evidence="18" id="KW-1185">Reference proteome</keyword>
<evidence type="ECO:0000256" key="5">
    <source>
        <dbReference type="ARBA" id="ARBA00022563"/>
    </source>
</evidence>
<keyword evidence="5" id="KW-0554">One-carbon metabolism</keyword>
<dbReference type="GO" id="GO:0006164">
    <property type="term" value="P:purine nucleotide biosynthetic process"/>
    <property type="evidence" value="ECO:0007669"/>
    <property type="project" value="UniProtKB-KW"/>
</dbReference>
<keyword evidence="6" id="KW-0658">Purine biosynthesis</keyword>
<dbReference type="PANTHER" id="PTHR48099:SF3">
    <property type="entry name" value="METHYLENETETRAHYDROFOLATE DEHYDROGENASE [NAD(+)]"/>
    <property type="match status" value="1"/>
</dbReference>
<dbReference type="AlphaFoldDB" id="A0A7D9GZY0"/>
<evidence type="ECO:0000256" key="6">
    <source>
        <dbReference type="ARBA" id="ARBA00022755"/>
    </source>
</evidence>
<evidence type="ECO:0000256" key="10">
    <source>
        <dbReference type="ARBA" id="ARBA00053076"/>
    </source>
</evidence>
<evidence type="ECO:0000256" key="3">
    <source>
        <dbReference type="ARBA" id="ARBA00011738"/>
    </source>
</evidence>
<keyword evidence="8" id="KW-0520">NAD</keyword>
<dbReference type="CDD" id="cd01079">
    <property type="entry name" value="NAD_bind_m-THF_DH"/>
    <property type="match status" value="1"/>
</dbReference>
<dbReference type="PRINTS" id="PR00085">
    <property type="entry name" value="THFDHDRGNASE"/>
</dbReference>
<dbReference type="EMBL" id="CABFWN010000001">
    <property type="protein sequence ID" value="VUG17128.1"/>
    <property type="molecule type" value="Genomic_DNA"/>
</dbReference>
<evidence type="ECO:0000256" key="4">
    <source>
        <dbReference type="ARBA" id="ARBA00022490"/>
    </source>
</evidence>
<comment type="similarity">
    <text evidence="11">Belongs to the tetrahydrofolate dehydrogenase/cyclohydrolase family.</text>
</comment>